<evidence type="ECO:0000256" key="3">
    <source>
        <dbReference type="ARBA" id="ARBA00022614"/>
    </source>
</evidence>
<feature type="compositionally biased region" description="Low complexity" evidence="5">
    <location>
        <begin position="283"/>
        <end position="300"/>
    </location>
</feature>
<evidence type="ECO:0000313" key="7">
    <source>
        <dbReference type="Proteomes" id="UP000799439"/>
    </source>
</evidence>
<feature type="region of interest" description="Disordered" evidence="5">
    <location>
        <begin position="748"/>
        <end position="795"/>
    </location>
</feature>
<feature type="compositionally biased region" description="Polar residues" evidence="5">
    <location>
        <begin position="351"/>
        <end position="364"/>
    </location>
</feature>
<reference evidence="6" key="1">
    <citation type="journal article" date="2020" name="Stud. Mycol.">
        <title>101 Dothideomycetes genomes: a test case for predicting lifestyles and emergence of pathogens.</title>
        <authorList>
            <person name="Haridas S."/>
            <person name="Albert R."/>
            <person name="Binder M."/>
            <person name="Bloem J."/>
            <person name="Labutti K."/>
            <person name="Salamov A."/>
            <person name="Andreopoulos B."/>
            <person name="Baker S."/>
            <person name="Barry K."/>
            <person name="Bills G."/>
            <person name="Bluhm B."/>
            <person name="Cannon C."/>
            <person name="Castanera R."/>
            <person name="Culley D."/>
            <person name="Daum C."/>
            <person name="Ezra D."/>
            <person name="Gonzalez J."/>
            <person name="Henrissat B."/>
            <person name="Kuo A."/>
            <person name="Liang C."/>
            <person name="Lipzen A."/>
            <person name="Lutzoni F."/>
            <person name="Magnuson J."/>
            <person name="Mondo S."/>
            <person name="Nolan M."/>
            <person name="Ohm R."/>
            <person name="Pangilinan J."/>
            <person name="Park H.-J."/>
            <person name="Ramirez L."/>
            <person name="Alfaro M."/>
            <person name="Sun H."/>
            <person name="Tritt A."/>
            <person name="Yoshinaga Y."/>
            <person name="Zwiers L.-H."/>
            <person name="Turgeon B."/>
            <person name="Goodwin S."/>
            <person name="Spatafora J."/>
            <person name="Crous P."/>
            <person name="Grigoriev I."/>
        </authorList>
    </citation>
    <scope>NUCLEOTIDE SEQUENCE</scope>
    <source>
        <strain evidence="6">CBS 260.36</strain>
    </source>
</reference>
<sequence>MDTEDGKNFIKHLAYFVRTHEKALANALQLQRKSGQPAQSLQGVSSATSTQSSTASSTTNALAAALSLPYLSFGSQNVKPVKLTLTPHHLFYLLSRFEELSISVGPMNVRLENINTHVLPGNYVSFLGAAPKSRGRSDADSIHSVSSVRSALSTMSSMWSKLGLQKEDSKLEKQKAVEKDDLKYLYSAFTKIPCLRLAPDHRSKLISGYEEFPFDTAVPLLAFKNLSALEICDLDFRQMYGWDRLSEQLRSLTIKRGCVDDVTDLLIHIVLDDADKRRRRSSKQPVPSSPATPWAAPSPSTRQFDMFSQFSVPTSPYNDVRRPSLGSPPSVTMARKGSTEGKKPARHARQRSQSPVRPASSRQVTAHGYPPRSATPKFRRSSGSDSSSAHSTPRTSSSNLLTLGTLQPNKWRFLKHLSLADNGMTFILSAGLAPLAGTLHSLDLSSNLFTEIPESLATLTNLRALNLSNCMIGGLHSLARNPLPAITVINLQSNRLSSLAGIERLPSLEKIDLRDNRLVDPTELARLTRIPDMQQVFVRRNSFTRTHSNYRTTIFNLFRSSAGYTEDILIDSTGPTFTEKKYLVDRPAEETIAPIMRNPEDAPMPPPSLIPSQGSGKLQRQASLTRQTSNQDTASRRKAPRRRIVELSQSNPSSPDRKKIEKPAASTTSQSTTSEAPWSHDSVVSSSHGKSGPPALPPIETRALSPSPTRTTPDLITDEDSPVKEPDEINAASDVYRQKIEALKNGLGSGWLTGLNEENWERRKPEQSSGYSSVRSSRSPMADNRAVTVGARTLG</sequence>
<feature type="compositionally biased region" description="Low complexity" evidence="5">
    <location>
        <begin position="768"/>
        <end position="779"/>
    </location>
</feature>
<feature type="region of interest" description="Disordered" evidence="5">
    <location>
        <begin position="315"/>
        <end position="401"/>
    </location>
</feature>
<dbReference type="SUPFAM" id="SSF52058">
    <property type="entry name" value="L domain-like"/>
    <property type="match status" value="1"/>
</dbReference>
<feature type="region of interest" description="Disordered" evidence="5">
    <location>
        <begin position="596"/>
        <end position="726"/>
    </location>
</feature>
<dbReference type="OrthoDB" id="676979at2759"/>
<dbReference type="PROSITE" id="PS51450">
    <property type="entry name" value="LRR"/>
    <property type="match status" value="3"/>
</dbReference>
<feature type="compositionally biased region" description="Low complexity" evidence="5">
    <location>
        <begin position="381"/>
        <end position="401"/>
    </location>
</feature>
<dbReference type="EMBL" id="ML996083">
    <property type="protein sequence ID" value="KAF2154928.1"/>
    <property type="molecule type" value="Genomic_DNA"/>
</dbReference>
<keyword evidence="3" id="KW-0433">Leucine-rich repeat</keyword>
<dbReference type="PANTHER" id="PTHR15454:SF69">
    <property type="entry name" value="SERINE_THREONINE-PROTEIN KINASE 11-INTERACTING PROTEIN"/>
    <property type="match status" value="1"/>
</dbReference>
<comment type="caution">
    <text evidence="6">The sequence shown here is derived from an EMBL/GenBank/DDBJ whole genome shotgun (WGS) entry which is preliminary data.</text>
</comment>
<feature type="compositionally biased region" description="Polar residues" evidence="5">
    <location>
        <begin position="704"/>
        <end position="714"/>
    </location>
</feature>
<feature type="region of interest" description="Disordered" evidence="5">
    <location>
        <begin position="276"/>
        <end position="300"/>
    </location>
</feature>
<accession>A0A9P4J3U0</accession>
<evidence type="ECO:0000256" key="1">
    <source>
        <dbReference type="ARBA" id="ARBA00004496"/>
    </source>
</evidence>
<evidence type="ECO:0000256" key="2">
    <source>
        <dbReference type="ARBA" id="ARBA00022490"/>
    </source>
</evidence>
<feature type="compositionally biased region" description="Polar residues" evidence="5">
    <location>
        <begin position="610"/>
        <end position="633"/>
    </location>
</feature>
<name>A0A9P4J3U0_9PEZI</name>
<keyword evidence="4" id="KW-0677">Repeat</keyword>
<dbReference type="Proteomes" id="UP000799439">
    <property type="component" value="Unassembled WGS sequence"/>
</dbReference>
<dbReference type="Gene3D" id="3.80.10.10">
    <property type="entry name" value="Ribonuclease Inhibitor"/>
    <property type="match status" value="2"/>
</dbReference>
<keyword evidence="7" id="KW-1185">Reference proteome</keyword>
<dbReference type="InterPro" id="IPR032675">
    <property type="entry name" value="LRR_dom_sf"/>
</dbReference>
<dbReference type="FunFam" id="3.80.10.10:FF:000273">
    <property type="entry name" value="Leucine Rich Repeat domain protein"/>
    <property type="match status" value="1"/>
</dbReference>
<gene>
    <name evidence="6" type="ORF">K461DRAFT_291830</name>
</gene>
<evidence type="ECO:0008006" key="8">
    <source>
        <dbReference type="Google" id="ProtNLM"/>
    </source>
</evidence>
<proteinExistence type="predicted"/>
<dbReference type="GO" id="GO:0005737">
    <property type="term" value="C:cytoplasm"/>
    <property type="evidence" value="ECO:0007669"/>
    <property type="project" value="UniProtKB-SubCell"/>
</dbReference>
<dbReference type="AlphaFoldDB" id="A0A9P4J3U0"/>
<keyword evidence="2" id="KW-0963">Cytoplasm</keyword>
<dbReference type="InterPro" id="IPR001611">
    <property type="entry name" value="Leu-rich_rpt"/>
</dbReference>
<evidence type="ECO:0000256" key="4">
    <source>
        <dbReference type="ARBA" id="ARBA00022737"/>
    </source>
</evidence>
<evidence type="ECO:0000313" key="6">
    <source>
        <dbReference type="EMBL" id="KAF2154928.1"/>
    </source>
</evidence>
<organism evidence="6 7">
    <name type="scientific">Myriangium duriaei CBS 260.36</name>
    <dbReference type="NCBI Taxonomy" id="1168546"/>
    <lineage>
        <taxon>Eukaryota</taxon>
        <taxon>Fungi</taxon>
        <taxon>Dikarya</taxon>
        <taxon>Ascomycota</taxon>
        <taxon>Pezizomycotina</taxon>
        <taxon>Dothideomycetes</taxon>
        <taxon>Dothideomycetidae</taxon>
        <taxon>Myriangiales</taxon>
        <taxon>Myriangiaceae</taxon>
        <taxon>Myriangium</taxon>
    </lineage>
</organism>
<evidence type="ECO:0000256" key="5">
    <source>
        <dbReference type="SAM" id="MobiDB-lite"/>
    </source>
</evidence>
<dbReference type="Pfam" id="PF00560">
    <property type="entry name" value="LRR_1"/>
    <property type="match status" value="1"/>
</dbReference>
<protein>
    <recommendedName>
        <fullName evidence="8">Leucine rich repeat domain-containing protein</fullName>
    </recommendedName>
</protein>
<dbReference type="PANTHER" id="PTHR15454">
    <property type="entry name" value="NISCHARIN RELATED"/>
    <property type="match status" value="1"/>
</dbReference>
<comment type="subcellular location">
    <subcellularLocation>
        <location evidence="1">Cytoplasm</location>
    </subcellularLocation>
</comment>